<dbReference type="EC" id="6.3.2.4" evidence="5 14"/>
<evidence type="ECO:0000256" key="10">
    <source>
        <dbReference type="ARBA" id="ARBA00022960"/>
    </source>
</evidence>
<dbReference type="GO" id="GO:0005737">
    <property type="term" value="C:cytoplasm"/>
    <property type="evidence" value="ECO:0007669"/>
    <property type="project" value="UniProtKB-SubCell"/>
</dbReference>
<name>A0A0C6E721_9RICK</name>
<gene>
    <name evidence="19" type="primary">ddlB</name>
    <name evidence="14" type="synonym">ddl</name>
</gene>
<keyword evidence="9 17" id="KW-0067">ATP-binding</keyword>
<dbReference type="SUPFAM" id="SSF56059">
    <property type="entry name" value="Glutathione synthetase ATP-binding domain-like"/>
    <property type="match status" value="1"/>
</dbReference>
<sequence length="352" mass="39203">MSNGNFKTVYKEKSLIVELDSLNKLADIKLIDFVQVQAKPIEKFIARRSSAKKHVMVIGGGMSAEREVSYMSSNGIVRSLIELGHHVTFVDMGADIAVVLLNLKPDVVYNALHGTYGEDGCLPGLLNIMRIPYTGPGVLASAIALNKRKSCEIFQATGIKIPESKLIKKSDGYTKDPIKRPYVIKPLAQGSSVGVQVIFPDDIFSFGNYDFPYGDEILVEEYIKGREMQVAVLNGRAIGVLEIKLLKNKRFYDYETKYTEGFAEHLLPAPVSSEMYNNIKDLAEKACSVLDCVTGMIRVEMIYSPERNALYMLEVNTHPGMTPLSICPEIATLENISYKDLVKEILEEAKFE</sequence>
<dbReference type="Pfam" id="PF07478">
    <property type="entry name" value="Dala_Dala_lig_C"/>
    <property type="match status" value="1"/>
</dbReference>
<comment type="catalytic activity">
    <reaction evidence="13 14">
        <text>2 D-alanine + ATP = D-alanyl-D-alanine + ADP + phosphate + H(+)</text>
        <dbReference type="Rhea" id="RHEA:11224"/>
        <dbReference type="ChEBI" id="CHEBI:15378"/>
        <dbReference type="ChEBI" id="CHEBI:30616"/>
        <dbReference type="ChEBI" id="CHEBI:43474"/>
        <dbReference type="ChEBI" id="CHEBI:57416"/>
        <dbReference type="ChEBI" id="CHEBI:57822"/>
        <dbReference type="ChEBI" id="CHEBI:456216"/>
        <dbReference type="EC" id="6.3.2.4"/>
    </reaction>
</comment>
<evidence type="ECO:0000256" key="11">
    <source>
        <dbReference type="ARBA" id="ARBA00022984"/>
    </source>
</evidence>
<dbReference type="UniPathway" id="UPA00219"/>
<keyword evidence="16" id="KW-0479">Metal-binding</keyword>
<dbReference type="PROSITE" id="PS00843">
    <property type="entry name" value="DALA_DALA_LIGASE_1"/>
    <property type="match status" value="1"/>
</dbReference>
<evidence type="ECO:0000313" key="19">
    <source>
        <dbReference type="EMBL" id="BAQ36581.1"/>
    </source>
</evidence>
<evidence type="ECO:0000256" key="14">
    <source>
        <dbReference type="HAMAP-Rule" id="MF_00047"/>
    </source>
</evidence>
<evidence type="ECO:0000256" key="2">
    <source>
        <dbReference type="ARBA" id="ARBA00003921"/>
    </source>
</evidence>
<evidence type="ECO:0000256" key="15">
    <source>
        <dbReference type="PIRSR" id="PIRSR039102-1"/>
    </source>
</evidence>
<dbReference type="GO" id="GO:0071555">
    <property type="term" value="P:cell wall organization"/>
    <property type="evidence" value="ECO:0007669"/>
    <property type="project" value="UniProtKB-KW"/>
</dbReference>
<dbReference type="PANTHER" id="PTHR23132">
    <property type="entry name" value="D-ALANINE--D-ALANINE LIGASE"/>
    <property type="match status" value="1"/>
</dbReference>
<evidence type="ECO:0000256" key="12">
    <source>
        <dbReference type="ARBA" id="ARBA00023316"/>
    </source>
</evidence>
<keyword evidence="16" id="KW-0460">Magnesium</keyword>
<evidence type="ECO:0000256" key="9">
    <source>
        <dbReference type="ARBA" id="ARBA00022840"/>
    </source>
</evidence>
<keyword evidence="7 14" id="KW-0436">Ligase</keyword>
<dbReference type="InterPro" id="IPR000291">
    <property type="entry name" value="D-Ala_lig_Van_CS"/>
</dbReference>
<dbReference type="Pfam" id="PF01820">
    <property type="entry name" value="Dala_Dala_lig_N"/>
    <property type="match status" value="1"/>
</dbReference>
<keyword evidence="6 14" id="KW-0963">Cytoplasm</keyword>
<evidence type="ECO:0000256" key="4">
    <source>
        <dbReference type="ARBA" id="ARBA00010871"/>
    </source>
</evidence>
<dbReference type="NCBIfam" id="TIGR01205">
    <property type="entry name" value="D_ala_D_alaTIGR"/>
    <property type="match status" value="1"/>
</dbReference>
<dbReference type="Gene3D" id="3.30.470.20">
    <property type="entry name" value="ATP-grasp fold, B domain"/>
    <property type="match status" value="1"/>
</dbReference>
<evidence type="ECO:0000256" key="5">
    <source>
        <dbReference type="ARBA" id="ARBA00012216"/>
    </source>
</evidence>
<dbReference type="InterPro" id="IPR011095">
    <property type="entry name" value="Dala_Dala_lig_C"/>
</dbReference>
<keyword evidence="12 14" id="KW-0961">Cell wall biogenesis/degradation</keyword>
<dbReference type="Gene3D" id="3.40.50.20">
    <property type="match status" value="1"/>
</dbReference>
<evidence type="ECO:0000256" key="1">
    <source>
        <dbReference type="ARBA" id="ARBA00001936"/>
    </source>
</evidence>
<keyword evidence="11 14" id="KW-0573">Peptidoglycan synthesis</keyword>
<evidence type="ECO:0000256" key="8">
    <source>
        <dbReference type="ARBA" id="ARBA00022741"/>
    </source>
</evidence>
<dbReference type="InterPro" id="IPR011127">
    <property type="entry name" value="Dala_Dala_lig_N"/>
</dbReference>
<evidence type="ECO:0000259" key="18">
    <source>
        <dbReference type="PROSITE" id="PS50975"/>
    </source>
</evidence>
<feature type="active site" evidence="15">
    <location>
        <position position="325"/>
    </location>
</feature>
<dbReference type="NCBIfam" id="NF002378">
    <property type="entry name" value="PRK01372.1"/>
    <property type="match status" value="1"/>
</dbReference>
<evidence type="ECO:0000256" key="16">
    <source>
        <dbReference type="PIRSR" id="PIRSR039102-3"/>
    </source>
</evidence>
<evidence type="ECO:0000256" key="6">
    <source>
        <dbReference type="ARBA" id="ARBA00022490"/>
    </source>
</evidence>
<feature type="binding site" evidence="16">
    <location>
        <position position="316"/>
    </location>
    <ligand>
        <name>Mg(2+)</name>
        <dbReference type="ChEBI" id="CHEBI:18420"/>
        <label>2</label>
    </ligand>
</feature>
<dbReference type="InterPro" id="IPR013815">
    <property type="entry name" value="ATP_grasp_subdomain_1"/>
</dbReference>
<dbReference type="HAMAP" id="MF_00047">
    <property type="entry name" value="Dala_Dala_lig"/>
    <property type="match status" value="1"/>
</dbReference>
<dbReference type="PROSITE" id="PS50975">
    <property type="entry name" value="ATP_GRASP"/>
    <property type="match status" value="1"/>
</dbReference>
<comment type="cofactor">
    <cofactor evidence="16">
        <name>Mg(2+)</name>
        <dbReference type="ChEBI" id="CHEBI:18420"/>
    </cofactor>
    <cofactor evidence="16">
        <name>Mn(2+)</name>
        <dbReference type="ChEBI" id="CHEBI:29035"/>
    </cofactor>
    <text evidence="16">Binds 2 magnesium or manganese ions per subunit.</text>
</comment>
<evidence type="ECO:0000256" key="7">
    <source>
        <dbReference type="ARBA" id="ARBA00022598"/>
    </source>
</evidence>
<protein>
    <recommendedName>
        <fullName evidence="5 14">D-alanine--D-alanine ligase</fullName>
        <ecNumber evidence="5 14">6.3.2.4</ecNumber>
    </recommendedName>
    <alternativeName>
        <fullName evidence="14">D-Ala-D-Ala ligase</fullName>
    </alternativeName>
    <alternativeName>
        <fullName evidence="14">D-alanylalanine synthetase</fullName>
    </alternativeName>
</protein>
<dbReference type="GO" id="GO:0005524">
    <property type="term" value="F:ATP binding"/>
    <property type="evidence" value="ECO:0007669"/>
    <property type="project" value="UniProtKB-UniRule"/>
</dbReference>
<dbReference type="EMBL" id="LC004722">
    <property type="protein sequence ID" value="BAQ36581.1"/>
    <property type="molecule type" value="Genomic_DNA"/>
</dbReference>
<comment type="subcellular location">
    <subcellularLocation>
        <location evidence="3 14">Cytoplasm</location>
    </subcellularLocation>
</comment>
<dbReference type="PIRSF" id="PIRSF039102">
    <property type="entry name" value="Ddl/VanB"/>
    <property type="match status" value="1"/>
</dbReference>
<comment type="similarity">
    <text evidence="4 14">Belongs to the D-alanine--D-alanine ligase family.</text>
</comment>
<feature type="domain" description="ATP-grasp" evidence="18">
    <location>
        <begin position="151"/>
        <end position="347"/>
    </location>
</feature>
<dbReference type="InterPro" id="IPR016185">
    <property type="entry name" value="PreATP-grasp_dom_sf"/>
</dbReference>
<keyword evidence="8 17" id="KW-0547">Nucleotide-binding</keyword>
<feature type="binding site" evidence="16">
    <location>
        <position position="314"/>
    </location>
    <ligand>
        <name>Mg(2+)</name>
        <dbReference type="ChEBI" id="CHEBI:18420"/>
        <label>1</label>
    </ligand>
</feature>
<dbReference type="SUPFAM" id="SSF52440">
    <property type="entry name" value="PreATP-grasp domain"/>
    <property type="match status" value="1"/>
</dbReference>
<dbReference type="InterPro" id="IPR011761">
    <property type="entry name" value="ATP-grasp"/>
</dbReference>
<dbReference type="PANTHER" id="PTHR23132:SF23">
    <property type="entry name" value="D-ALANINE--D-ALANINE LIGASE B"/>
    <property type="match status" value="1"/>
</dbReference>
<keyword evidence="10 14" id="KW-0133">Cell shape</keyword>
<keyword evidence="16" id="KW-0464">Manganese</keyword>
<evidence type="ECO:0000256" key="3">
    <source>
        <dbReference type="ARBA" id="ARBA00004496"/>
    </source>
</evidence>
<dbReference type="Gene3D" id="3.30.1490.20">
    <property type="entry name" value="ATP-grasp fold, A domain"/>
    <property type="match status" value="1"/>
</dbReference>
<comment type="cofactor">
    <cofactor evidence="1">
        <name>Mn(2+)</name>
        <dbReference type="ChEBI" id="CHEBI:29035"/>
    </cofactor>
</comment>
<dbReference type="GO" id="GO:0008716">
    <property type="term" value="F:D-alanine-D-alanine ligase activity"/>
    <property type="evidence" value="ECO:0007669"/>
    <property type="project" value="UniProtKB-UniRule"/>
</dbReference>
<reference evidence="19" key="1">
    <citation type="journal article" date="2015" name="PLoS ONE">
        <title>Two Different Rickettsial Bacteria Invading Volvox carteri.</title>
        <authorList>
            <person name="Kawafune K."/>
            <person name="Hongoh Y."/>
            <person name="Hamaji T."/>
            <person name="Sakamoto T."/>
            <person name="Kurata T."/>
            <person name="Hirooka S."/>
            <person name="Miyagishima S."/>
            <person name="Nozaki H."/>
        </authorList>
    </citation>
    <scope>NUCLEOTIDE SEQUENCE</scope>
</reference>
<feature type="active site" evidence="15">
    <location>
        <position position="65"/>
    </location>
</feature>
<accession>A0A0C6E721</accession>
<evidence type="ECO:0000256" key="17">
    <source>
        <dbReference type="PROSITE-ProRule" id="PRU00409"/>
    </source>
</evidence>
<feature type="active site" evidence="15">
    <location>
        <position position="191"/>
    </location>
</feature>
<dbReference type="InterPro" id="IPR005905">
    <property type="entry name" value="D_ala_D_ala"/>
</dbReference>
<dbReference type="GO" id="GO:0009252">
    <property type="term" value="P:peptidoglycan biosynthetic process"/>
    <property type="evidence" value="ECO:0007669"/>
    <property type="project" value="UniProtKB-UniRule"/>
</dbReference>
<organism evidence="19">
    <name type="scientific">Rickettsiaceae endosymbiont of Volvox carteri</name>
    <dbReference type="NCBI Taxonomy" id="1408100"/>
    <lineage>
        <taxon>Bacteria</taxon>
        <taxon>Pseudomonadati</taxon>
        <taxon>Pseudomonadota</taxon>
        <taxon>Alphaproteobacteria</taxon>
        <taxon>Rickettsiales</taxon>
        <taxon>Rickettsiaceae</taxon>
    </lineage>
</organism>
<dbReference type="GO" id="GO:0008360">
    <property type="term" value="P:regulation of cell shape"/>
    <property type="evidence" value="ECO:0007669"/>
    <property type="project" value="UniProtKB-KW"/>
</dbReference>
<comment type="pathway">
    <text evidence="14">Cell wall biogenesis; peptidoglycan biosynthesis.</text>
</comment>
<evidence type="ECO:0000256" key="13">
    <source>
        <dbReference type="ARBA" id="ARBA00047614"/>
    </source>
</evidence>
<dbReference type="GO" id="GO:0046872">
    <property type="term" value="F:metal ion binding"/>
    <property type="evidence" value="ECO:0007669"/>
    <property type="project" value="UniProtKB-KW"/>
</dbReference>
<feature type="binding site" evidence="16">
    <location>
        <position position="314"/>
    </location>
    <ligand>
        <name>Mg(2+)</name>
        <dbReference type="ChEBI" id="CHEBI:18420"/>
        <label>2</label>
    </ligand>
</feature>
<dbReference type="AlphaFoldDB" id="A0A0C6E721"/>
<comment type="function">
    <text evidence="2 14">Cell wall formation.</text>
</comment>
<proteinExistence type="inferred from homology"/>